<comment type="caution">
    <text evidence="1">The sequence shown here is derived from an EMBL/GenBank/DDBJ whole genome shotgun (WGS) entry which is preliminary data.</text>
</comment>
<sequence length="104" mass="11140">MSHRIDTDGRCVMSDLPPGECAASACRPDATETNTDERIALNEMIPPSQIRRRTSARAVSIVSCGHHAHPGMTIALGPNGWVCDECDPRGLVIDTPTGEEEDVA</sequence>
<dbReference type="Proteomes" id="UP001074726">
    <property type="component" value="Unassembled WGS sequence"/>
</dbReference>
<dbReference type="EMBL" id="JAPPUX010000003">
    <property type="protein sequence ID" value="MCY4726716.1"/>
    <property type="molecule type" value="Genomic_DNA"/>
</dbReference>
<reference evidence="1" key="1">
    <citation type="submission" date="2022-08" db="EMBL/GenBank/DDBJ databases">
        <title>Genome sequencing of Nocardioides sp. STR2.</title>
        <authorList>
            <person name="So Y."/>
        </authorList>
    </citation>
    <scope>NUCLEOTIDE SEQUENCE</scope>
    <source>
        <strain evidence="1">STR2</strain>
    </source>
</reference>
<name>A0ABT4CEB4_9ACTN</name>
<gene>
    <name evidence="1" type="ORF">NYO98_10540</name>
</gene>
<protein>
    <submittedName>
        <fullName evidence="1">Uncharacterized protein</fullName>
    </submittedName>
</protein>
<evidence type="ECO:0000313" key="1">
    <source>
        <dbReference type="EMBL" id="MCY4726716.1"/>
    </source>
</evidence>
<dbReference type="RefSeq" id="WP_268111624.1">
    <property type="nucleotide sequence ID" value="NZ_JAPPUX010000003.1"/>
</dbReference>
<accession>A0ABT4CEB4</accession>
<evidence type="ECO:0000313" key="2">
    <source>
        <dbReference type="Proteomes" id="UP001074726"/>
    </source>
</evidence>
<proteinExistence type="predicted"/>
<keyword evidence="2" id="KW-1185">Reference proteome</keyword>
<organism evidence="1 2">
    <name type="scientific">Nocardioides pini</name>
    <dbReference type="NCBI Taxonomy" id="2975053"/>
    <lineage>
        <taxon>Bacteria</taxon>
        <taxon>Bacillati</taxon>
        <taxon>Actinomycetota</taxon>
        <taxon>Actinomycetes</taxon>
        <taxon>Propionibacteriales</taxon>
        <taxon>Nocardioidaceae</taxon>
        <taxon>Nocardioides</taxon>
    </lineage>
</organism>